<gene>
    <name evidence="1" type="ORF">HHS34_005790</name>
</gene>
<dbReference type="EMBL" id="CP127526">
    <property type="protein sequence ID" value="XRI74706.1"/>
    <property type="molecule type" value="Genomic_DNA"/>
</dbReference>
<accession>A0ACD5HJM0</accession>
<evidence type="ECO:0000313" key="1">
    <source>
        <dbReference type="EMBL" id="XRI74706.1"/>
    </source>
</evidence>
<keyword evidence="2" id="KW-1185">Reference proteome</keyword>
<sequence>MSIWTDKRGRKHVGVMVNGQRIHRILPEGASAGDAKQLEAELRKAAVASKKPVIPGDPPMTAILGLYMAHAETLRSPETAKFHALRLGPWVERYKASQARQCAAHLTQDMLKHYAPATINRSLGALKKALALAWAQGITPENYGLHVKRIPEHNERQVYLSIEDVGRLTECASEAVAAAIWMALLTGCRRGEIIKMRAEDIHGDTITIHAGNTKTLKTRTIPVISALRPWLRYIPLPLTDEGLKTGFRRAREKAGMAHVHFHDLRHSCASILLAQGTDLFTISRVLGHTSVKTTERYTHLQVDAQRKALDGAFADVAFKPRGVV</sequence>
<reference evidence="1 2" key="1">
    <citation type="journal article" date="2021" name="ISME J.">
        <title>Genomic evolution of the class Acidithiobacillia: deep-branching Proteobacteria living in extreme acidic conditions.</title>
        <authorList>
            <person name="Moya-Beltran A."/>
            <person name="Beard S."/>
            <person name="Rojas-Villalobos C."/>
            <person name="Issotta F."/>
            <person name="Gallardo Y."/>
            <person name="Ulloa R."/>
            <person name="Giaveno A."/>
            <person name="Degli Esposti M."/>
            <person name="Johnson D.B."/>
            <person name="Quatrini R."/>
        </authorList>
    </citation>
    <scope>NUCLEOTIDE SEQUENCE [LARGE SCALE GENOMIC DNA]</scope>
    <source>
        <strain evidence="1 2">GG1-14</strain>
    </source>
</reference>
<dbReference type="Proteomes" id="UP001195965">
    <property type="component" value="Chromosome"/>
</dbReference>
<protein>
    <submittedName>
        <fullName evidence="1">Site-specific integrase</fullName>
    </submittedName>
</protein>
<proteinExistence type="predicted"/>
<evidence type="ECO:0000313" key="2">
    <source>
        <dbReference type="Proteomes" id="UP001195965"/>
    </source>
</evidence>
<name>A0ACD5HJM0_9PROT</name>
<organism evidence="1 2">
    <name type="scientific">Acidithiobacillus montserratensis</name>
    <dbReference type="NCBI Taxonomy" id="2729135"/>
    <lineage>
        <taxon>Bacteria</taxon>
        <taxon>Pseudomonadati</taxon>
        <taxon>Pseudomonadota</taxon>
        <taxon>Acidithiobacillia</taxon>
        <taxon>Acidithiobacillales</taxon>
        <taxon>Acidithiobacillaceae</taxon>
        <taxon>Acidithiobacillus</taxon>
    </lineage>
</organism>